<evidence type="ECO:0000256" key="2">
    <source>
        <dbReference type="ARBA" id="ARBA00022730"/>
    </source>
</evidence>
<keyword evidence="5 7" id="KW-0687">Ribonucleoprotein</keyword>
<dbReference type="GO" id="GO:0003735">
    <property type="term" value="F:structural constituent of ribosome"/>
    <property type="evidence" value="ECO:0007669"/>
    <property type="project" value="InterPro"/>
</dbReference>
<evidence type="ECO:0000256" key="6">
    <source>
        <dbReference type="ARBA" id="ARBA00035136"/>
    </source>
</evidence>
<dbReference type="STRING" id="1817814.A2V81_03125"/>
<evidence type="ECO:0000256" key="3">
    <source>
        <dbReference type="ARBA" id="ARBA00022884"/>
    </source>
</evidence>
<comment type="caution">
    <text evidence="8">The sequence shown here is derived from an EMBL/GenBank/DDBJ whole genome shotgun (WGS) entry which is preliminary data.</text>
</comment>
<proteinExistence type="inferred from homology"/>
<reference evidence="8 9" key="1">
    <citation type="journal article" date="2016" name="Nat. Commun.">
        <title>Thousands of microbial genomes shed light on interconnected biogeochemical processes in an aquifer system.</title>
        <authorList>
            <person name="Anantharaman K."/>
            <person name="Brown C.T."/>
            <person name="Hug L.A."/>
            <person name="Sharon I."/>
            <person name="Castelle C.J."/>
            <person name="Probst A.J."/>
            <person name="Thomas B.C."/>
            <person name="Singh A."/>
            <person name="Wilkins M.J."/>
            <person name="Karaoz U."/>
            <person name="Brodie E.L."/>
            <person name="Williams K.H."/>
            <person name="Hubbard S.S."/>
            <person name="Banfield J.F."/>
        </authorList>
    </citation>
    <scope>NUCLEOTIDE SEQUENCE [LARGE SCALE GENOMIC DNA]</scope>
</reference>
<dbReference type="SUPFAM" id="SSF46992">
    <property type="entry name" value="Ribosomal protein S20"/>
    <property type="match status" value="1"/>
</dbReference>
<sequence>MPVIKSVFKNVRVNERKRLINLKTKNSFKNEVKEIKQLLLAKKIAEAEKLLPKVYKVLDIAAKKHVIAANSAARKKSSLARQIAAAKK</sequence>
<evidence type="ECO:0000313" key="8">
    <source>
        <dbReference type="EMBL" id="OGC82115.1"/>
    </source>
</evidence>
<evidence type="ECO:0000256" key="1">
    <source>
        <dbReference type="ARBA" id="ARBA00007634"/>
    </source>
</evidence>
<dbReference type="InterPro" id="IPR002583">
    <property type="entry name" value="Ribosomal_bS20"/>
</dbReference>
<dbReference type="EMBL" id="MEWR01000011">
    <property type="protein sequence ID" value="OGC82115.1"/>
    <property type="molecule type" value="Genomic_DNA"/>
</dbReference>
<evidence type="ECO:0000256" key="7">
    <source>
        <dbReference type="HAMAP-Rule" id="MF_00500"/>
    </source>
</evidence>
<dbReference type="GO" id="GO:0015935">
    <property type="term" value="C:small ribosomal subunit"/>
    <property type="evidence" value="ECO:0007669"/>
    <property type="project" value="TreeGrafter"/>
</dbReference>
<evidence type="ECO:0000256" key="4">
    <source>
        <dbReference type="ARBA" id="ARBA00022980"/>
    </source>
</evidence>
<evidence type="ECO:0000313" key="9">
    <source>
        <dbReference type="Proteomes" id="UP000177614"/>
    </source>
</evidence>
<dbReference type="Pfam" id="PF01649">
    <property type="entry name" value="Ribosomal_S20p"/>
    <property type="match status" value="1"/>
</dbReference>
<organism evidence="8 9">
    <name type="scientific">Candidatus Abawacabacteria bacterium RBG_16_42_10</name>
    <dbReference type="NCBI Taxonomy" id="1817814"/>
    <lineage>
        <taxon>Bacteria</taxon>
        <taxon>Candidatus Abawacaibacteriota</taxon>
    </lineage>
</organism>
<comment type="function">
    <text evidence="7">Binds directly to 16S ribosomal RNA.</text>
</comment>
<comment type="similarity">
    <text evidence="1 7">Belongs to the bacterial ribosomal protein bS20 family.</text>
</comment>
<dbReference type="Gene3D" id="1.20.58.110">
    <property type="entry name" value="Ribosomal protein S20"/>
    <property type="match status" value="1"/>
</dbReference>
<keyword evidence="3 7" id="KW-0694">RNA-binding</keyword>
<dbReference type="HAMAP" id="MF_00500">
    <property type="entry name" value="Ribosomal_bS20"/>
    <property type="match status" value="1"/>
</dbReference>
<protein>
    <recommendedName>
        <fullName evidence="6 7">Small ribosomal subunit protein bS20</fullName>
    </recommendedName>
</protein>
<dbReference type="PANTHER" id="PTHR33398">
    <property type="entry name" value="30S RIBOSOMAL PROTEIN S20"/>
    <property type="match status" value="1"/>
</dbReference>
<dbReference type="PANTHER" id="PTHR33398:SF1">
    <property type="entry name" value="SMALL RIBOSOMAL SUBUNIT PROTEIN BS20C"/>
    <property type="match status" value="1"/>
</dbReference>
<dbReference type="NCBIfam" id="TIGR00029">
    <property type="entry name" value="S20"/>
    <property type="match status" value="1"/>
</dbReference>
<gene>
    <name evidence="7" type="primary">rpsT</name>
    <name evidence="8" type="ORF">A2V81_03125</name>
</gene>
<dbReference type="Proteomes" id="UP000177614">
    <property type="component" value="Unassembled WGS sequence"/>
</dbReference>
<keyword evidence="2 7" id="KW-0699">rRNA-binding</keyword>
<dbReference type="GO" id="GO:0006412">
    <property type="term" value="P:translation"/>
    <property type="evidence" value="ECO:0007669"/>
    <property type="project" value="UniProtKB-UniRule"/>
</dbReference>
<evidence type="ECO:0000256" key="5">
    <source>
        <dbReference type="ARBA" id="ARBA00023274"/>
    </source>
</evidence>
<accession>A0A1F4XK82</accession>
<dbReference type="GO" id="GO:0070181">
    <property type="term" value="F:small ribosomal subunit rRNA binding"/>
    <property type="evidence" value="ECO:0007669"/>
    <property type="project" value="TreeGrafter"/>
</dbReference>
<dbReference type="AlphaFoldDB" id="A0A1F4XK82"/>
<keyword evidence="4 7" id="KW-0689">Ribosomal protein</keyword>
<name>A0A1F4XK82_9BACT</name>
<dbReference type="InterPro" id="IPR036510">
    <property type="entry name" value="Ribosomal_bS20_sf"/>
</dbReference>